<gene>
    <name evidence="2" type="ORF">N7376_24710</name>
</gene>
<evidence type="ECO:0000259" key="1">
    <source>
        <dbReference type="Pfam" id="PF13700"/>
    </source>
</evidence>
<dbReference type="Pfam" id="PF13700">
    <property type="entry name" value="DUF4158"/>
    <property type="match status" value="1"/>
</dbReference>
<comment type="caution">
    <text evidence="2">The sequence shown here is derived from an EMBL/GenBank/DDBJ whole genome shotgun (WGS) entry which is preliminary data.</text>
</comment>
<evidence type="ECO:0000313" key="3">
    <source>
        <dbReference type="Proteomes" id="UP001158087"/>
    </source>
</evidence>
<feature type="domain" description="DUF4158" evidence="1">
    <location>
        <begin position="1"/>
        <end position="121"/>
    </location>
</feature>
<organism evidence="2 3">
    <name type="scientific">Brucella intermedia GD04153</name>
    <dbReference type="NCBI Taxonomy" id="2975438"/>
    <lineage>
        <taxon>Bacteria</taxon>
        <taxon>Pseudomonadati</taxon>
        <taxon>Pseudomonadota</taxon>
        <taxon>Alphaproteobacteria</taxon>
        <taxon>Hyphomicrobiales</taxon>
        <taxon>Brucellaceae</taxon>
        <taxon>Brucella/Ochrobactrum group</taxon>
        <taxon>Brucella</taxon>
    </lineage>
</organism>
<dbReference type="Proteomes" id="UP001158087">
    <property type="component" value="Unassembled WGS sequence"/>
</dbReference>
<evidence type="ECO:0000313" key="2">
    <source>
        <dbReference type="EMBL" id="MDH0127165.1"/>
    </source>
</evidence>
<dbReference type="InterPro" id="IPR025296">
    <property type="entry name" value="DUF4158"/>
</dbReference>
<dbReference type="AlphaFoldDB" id="A0AA42KUN0"/>
<proteinExistence type="predicted"/>
<name>A0AA42KUN0_9HYPH</name>
<accession>A0AA42KUN0</accession>
<sequence>MTAIDRTAYPRTGKCLSREELQRRYCLSEPDLVFIDGKVRGASGRLTLAVLLKARQDVGFFPSPGDLHAQTIAHLALQLGLEGPSSLITETTGAKTLYRYRAAVRAFLNVSPYTDAGEDLLTADALGLPPSGEDVDCR</sequence>
<reference evidence="2" key="1">
    <citation type="submission" date="2022-09" db="EMBL/GenBank/DDBJ databases">
        <title>Intensive care unit water sources are persistently colonized with multi-drug resistant bacteria and are the site of extensive horizontal gene transfer of antibiotic resistance genes.</title>
        <authorList>
            <person name="Diorio-Toth L."/>
        </authorList>
    </citation>
    <scope>NUCLEOTIDE SEQUENCE</scope>
    <source>
        <strain evidence="2">GD04153</strain>
    </source>
</reference>
<protein>
    <submittedName>
        <fullName evidence="2">DUF4158 domain-containing protein</fullName>
    </submittedName>
</protein>
<dbReference type="EMBL" id="JAODYY010000034">
    <property type="protein sequence ID" value="MDH0127165.1"/>
    <property type="molecule type" value="Genomic_DNA"/>
</dbReference>